<gene>
    <name evidence="2" type="ORF">Focb16_v014022</name>
</gene>
<feature type="compositionally biased region" description="Polar residues" evidence="1">
    <location>
        <begin position="50"/>
        <end position="68"/>
    </location>
</feature>
<name>A0A559KPJ8_FUSOC</name>
<sequence length="256" mass="28537">MLDSIHFLPSTYTAPASHPPTLPFIHQNLTLAVSLVCKVLPHPPPHSDQPVRNDSNTSQQNPAITPLPSQTSRYAVPLVFVVHSWSKTWPAWSLPAVEHLHGLRQAYRLILHVVKPLSVRLLHEDLAAEGSLPDKGDVVLLIPRISNLHCQGMKVILTFIAIKSYYEIRDRIRHFGTEGLIRRLQASSDSRHRDGAAVLLLAVAIRRYSDRITYCAVDDLSVVSAGVGERPLKWVAGRRLGPAEEQVRLSSWVMCS</sequence>
<dbReference type="AlphaFoldDB" id="A0A559KPJ8"/>
<dbReference type="Proteomes" id="UP000320707">
    <property type="component" value="Unassembled WGS sequence"/>
</dbReference>
<dbReference type="EMBL" id="SRMI01000011">
    <property type="protein sequence ID" value="TVY61573.1"/>
    <property type="molecule type" value="Genomic_DNA"/>
</dbReference>
<evidence type="ECO:0000313" key="3">
    <source>
        <dbReference type="Proteomes" id="UP000320707"/>
    </source>
</evidence>
<reference evidence="2 3" key="1">
    <citation type="journal article" date="2019" name="Microbiol. Resour. Announc.">
        <title>High-quality draft genome sequence of Fusarium oxysporum f. sp. cubense strain 160527, a causal agent of Panama disease.</title>
        <authorList>
            <person name="Asai S."/>
            <person name="Ayukawa Y."/>
            <person name="Gan P."/>
            <person name="Masuda S."/>
            <person name="Komatsu K."/>
            <person name="Shirasu K."/>
            <person name="Arie T."/>
        </authorList>
    </citation>
    <scope>NUCLEOTIDE SEQUENCE [LARGE SCALE GENOMIC DNA]</scope>
    <source>
        <strain evidence="2 3">160527</strain>
    </source>
</reference>
<organism evidence="2 3">
    <name type="scientific">Fusarium oxysporum f. sp. cubense</name>
    <dbReference type="NCBI Taxonomy" id="61366"/>
    <lineage>
        <taxon>Eukaryota</taxon>
        <taxon>Fungi</taxon>
        <taxon>Dikarya</taxon>
        <taxon>Ascomycota</taxon>
        <taxon>Pezizomycotina</taxon>
        <taxon>Sordariomycetes</taxon>
        <taxon>Hypocreomycetidae</taxon>
        <taxon>Hypocreales</taxon>
        <taxon>Nectriaceae</taxon>
        <taxon>Fusarium</taxon>
        <taxon>Fusarium oxysporum species complex</taxon>
    </lineage>
</organism>
<feature type="region of interest" description="Disordered" evidence="1">
    <location>
        <begin position="44"/>
        <end position="68"/>
    </location>
</feature>
<evidence type="ECO:0000313" key="2">
    <source>
        <dbReference type="EMBL" id="TVY61573.1"/>
    </source>
</evidence>
<proteinExistence type="predicted"/>
<accession>A0A559KPJ8</accession>
<evidence type="ECO:0000256" key="1">
    <source>
        <dbReference type="SAM" id="MobiDB-lite"/>
    </source>
</evidence>
<comment type="caution">
    <text evidence="2">The sequence shown here is derived from an EMBL/GenBank/DDBJ whole genome shotgun (WGS) entry which is preliminary data.</text>
</comment>
<protein>
    <submittedName>
        <fullName evidence="2">Uncharacterized protein</fullName>
    </submittedName>
</protein>